<comment type="subcellular location">
    <subcellularLocation>
        <location evidence="1">Cell envelope</location>
    </subcellularLocation>
</comment>
<dbReference type="GO" id="GO:0030001">
    <property type="term" value="P:metal ion transport"/>
    <property type="evidence" value="ECO:0007669"/>
    <property type="project" value="InterPro"/>
</dbReference>
<dbReference type="GO" id="GO:0030313">
    <property type="term" value="C:cell envelope"/>
    <property type="evidence" value="ECO:0007669"/>
    <property type="project" value="UniProtKB-SubCell"/>
</dbReference>
<organism evidence="7 8">
    <name type="scientific">Cryobacterium melibiosiphilum</name>
    <dbReference type="NCBI Taxonomy" id="995039"/>
    <lineage>
        <taxon>Bacteria</taxon>
        <taxon>Bacillati</taxon>
        <taxon>Actinomycetota</taxon>
        <taxon>Actinomycetes</taxon>
        <taxon>Micrococcales</taxon>
        <taxon>Microbacteriaceae</taxon>
        <taxon>Cryobacterium</taxon>
    </lineage>
</organism>
<dbReference type="RefSeq" id="WP_119975708.1">
    <property type="nucleotide sequence ID" value="NZ_JBHSQA010000010.1"/>
</dbReference>
<evidence type="ECO:0000256" key="5">
    <source>
        <dbReference type="RuleBase" id="RU003512"/>
    </source>
</evidence>
<keyword evidence="3" id="KW-0479">Metal-binding</keyword>
<gene>
    <name evidence="7" type="ORF">D6T64_16100</name>
</gene>
<keyword evidence="8" id="KW-1185">Reference proteome</keyword>
<dbReference type="GO" id="GO:0007155">
    <property type="term" value="P:cell adhesion"/>
    <property type="evidence" value="ECO:0007669"/>
    <property type="project" value="InterPro"/>
</dbReference>
<feature type="signal peptide" evidence="6">
    <location>
        <begin position="1"/>
        <end position="22"/>
    </location>
</feature>
<keyword evidence="2 5" id="KW-0813">Transport</keyword>
<keyword evidence="4 6" id="KW-0732">Signal</keyword>
<evidence type="ECO:0000256" key="4">
    <source>
        <dbReference type="ARBA" id="ARBA00022729"/>
    </source>
</evidence>
<dbReference type="PROSITE" id="PS51257">
    <property type="entry name" value="PROKAR_LIPOPROTEIN"/>
    <property type="match status" value="1"/>
</dbReference>
<dbReference type="EMBL" id="QZVS01000092">
    <property type="protein sequence ID" value="RJT86967.1"/>
    <property type="molecule type" value="Genomic_DNA"/>
</dbReference>
<sequence>MPKFARRTALVSVLLGASVALSGCGAAVDAGDPAGSGAGDDDRPLVLTTFTVLADMAREVGGDAVRVESITKVGAEIHGYEPTPSDLTRAQDADLILDNGLGLEKWFEQFTEGLDAPTVTLSDGITPINISVGEYEGTPNPHAWMSPTAGEIYVANIAAALTELAPDAAADIAANASAYTGELTALSAELASAVAEIPEAERMLVSCEGAFSYLARDVGLDEGYLWAVNQESQGTPQQVVALIETVKERNVPAVFCESTVSDASQQNVAEESGARLGGTLYVDSLSDGDPVPTYLELLRYDIRTIVEGLTE</sequence>
<dbReference type="PRINTS" id="PR00690">
    <property type="entry name" value="ADHESNFAMILY"/>
</dbReference>
<dbReference type="PANTHER" id="PTHR42953:SF1">
    <property type="entry name" value="METAL-BINDING PROTEIN HI_0362-RELATED"/>
    <property type="match status" value="1"/>
</dbReference>
<dbReference type="InterPro" id="IPR006127">
    <property type="entry name" value="ZnuA-like"/>
</dbReference>
<dbReference type="PANTHER" id="PTHR42953">
    <property type="entry name" value="HIGH-AFFINITY ZINC UPTAKE SYSTEM PROTEIN ZNUA-RELATED"/>
    <property type="match status" value="1"/>
</dbReference>
<dbReference type="Pfam" id="PF01297">
    <property type="entry name" value="ZnuA"/>
    <property type="match status" value="1"/>
</dbReference>
<dbReference type="InterPro" id="IPR050492">
    <property type="entry name" value="Bact_metal-bind_prot9"/>
</dbReference>
<evidence type="ECO:0000256" key="6">
    <source>
        <dbReference type="SAM" id="SignalP"/>
    </source>
</evidence>
<comment type="caution">
    <text evidence="7">The sequence shown here is derived from an EMBL/GenBank/DDBJ whole genome shotgun (WGS) entry which is preliminary data.</text>
</comment>
<dbReference type="OrthoDB" id="9810636at2"/>
<evidence type="ECO:0000313" key="8">
    <source>
        <dbReference type="Proteomes" id="UP000272015"/>
    </source>
</evidence>
<accession>A0A3A5MA13</accession>
<dbReference type="InterPro" id="IPR006129">
    <property type="entry name" value="AdhesinB"/>
</dbReference>
<comment type="similarity">
    <text evidence="5">Belongs to the bacterial solute-binding protein 9 family.</text>
</comment>
<dbReference type="InterPro" id="IPR006128">
    <property type="entry name" value="Lipoprotein_PsaA-like"/>
</dbReference>
<evidence type="ECO:0000256" key="2">
    <source>
        <dbReference type="ARBA" id="ARBA00022448"/>
    </source>
</evidence>
<dbReference type="AlphaFoldDB" id="A0A3A5MA13"/>
<dbReference type="CDD" id="cd01137">
    <property type="entry name" value="PsaA"/>
    <property type="match status" value="1"/>
</dbReference>
<protein>
    <submittedName>
        <fullName evidence="7">Metal ABC transporter substrate-binding protein</fullName>
    </submittedName>
</protein>
<evidence type="ECO:0000313" key="7">
    <source>
        <dbReference type="EMBL" id="RJT86967.1"/>
    </source>
</evidence>
<evidence type="ECO:0000256" key="3">
    <source>
        <dbReference type="ARBA" id="ARBA00022723"/>
    </source>
</evidence>
<dbReference type="SUPFAM" id="SSF53807">
    <property type="entry name" value="Helical backbone' metal receptor"/>
    <property type="match status" value="1"/>
</dbReference>
<name>A0A3A5MA13_9MICO</name>
<reference evidence="7 8" key="1">
    <citation type="submission" date="2018-09" db="EMBL/GenBank/DDBJ databases">
        <title>Novel species of Cryobacterium.</title>
        <authorList>
            <person name="Liu Q."/>
            <person name="Xin Y.-H."/>
        </authorList>
    </citation>
    <scope>NUCLEOTIDE SEQUENCE [LARGE SCALE GENOMIC DNA]</scope>
    <source>
        <strain evidence="7 8">Hh39</strain>
    </source>
</reference>
<dbReference type="GO" id="GO:0046872">
    <property type="term" value="F:metal ion binding"/>
    <property type="evidence" value="ECO:0007669"/>
    <property type="project" value="UniProtKB-KW"/>
</dbReference>
<dbReference type="Gene3D" id="3.40.50.1980">
    <property type="entry name" value="Nitrogenase molybdenum iron protein domain"/>
    <property type="match status" value="2"/>
</dbReference>
<evidence type="ECO:0000256" key="1">
    <source>
        <dbReference type="ARBA" id="ARBA00004196"/>
    </source>
</evidence>
<dbReference type="Proteomes" id="UP000272015">
    <property type="component" value="Unassembled WGS sequence"/>
</dbReference>
<feature type="chain" id="PRO_5039188941" evidence="6">
    <location>
        <begin position="23"/>
        <end position="311"/>
    </location>
</feature>
<dbReference type="PRINTS" id="PR00691">
    <property type="entry name" value="ADHESINB"/>
</dbReference>
<proteinExistence type="inferred from homology"/>